<evidence type="ECO:0000313" key="2">
    <source>
        <dbReference type="EMBL" id="MCY0789657.1"/>
    </source>
</evidence>
<dbReference type="AlphaFoldDB" id="A0A9Q4GRN0"/>
<accession>A0A9Q4GRN0</accession>
<evidence type="ECO:0000313" key="3">
    <source>
        <dbReference type="Proteomes" id="UP001076655"/>
    </source>
</evidence>
<reference evidence="2" key="1">
    <citation type="submission" date="2022-08" db="EMBL/GenBank/DDBJ databases">
        <authorList>
            <person name="Dale J.L."/>
        </authorList>
    </citation>
    <scope>NUCLEOTIDE SEQUENCE</scope>
    <source>
        <strain evidence="2">2022EL-00758</strain>
    </source>
</reference>
<dbReference type="Proteomes" id="UP001076655">
    <property type="component" value="Unassembled WGS sequence"/>
</dbReference>
<feature type="domain" description="Glycosyl transferase family 25" evidence="1">
    <location>
        <begin position="60"/>
        <end position="165"/>
    </location>
</feature>
<name>A0A9Q4GRN0_MORMO</name>
<proteinExistence type="predicted"/>
<sequence length="258" mass="29659">MDLKRFMSDADFAFDHGFIEKVIYINLKSRPDRDDDILGVLEKIEIPYRKIIRFDAIEKTPGFLGCALSHAAVMKMIAENGWGPVLVIEDDSDFYCDDEHIRQANLFLSALHKREWDVALLGGNYFSAFEHEPENCLLSLKYAFCANAYIVNRGYAEKMMHVFEKSVRLITANGEPDESKSIDVIWHDLMEKDNWFGLYPCIAYQTKGFSDIRGGPMDYEFLFNKPLSDLTFFTRDGRMKPKVTEQETEKETSAGADV</sequence>
<dbReference type="InterPro" id="IPR002654">
    <property type="entry name" value="Glyco_trans_25"/>
</dbReference>
<evidence type="ECO:0000259" key="1">
    <source>
        <dbReference type="Pfam" id="PF01755"/>
    </source>
</evidence>
<gene>
    <name evidence="2" type="ORF">N0392_08185</name>
</gene>
<dbReference type="OrthoDB" id="215285at2"/>
<dbReference type="EMBL" id="JAPNMI010000004">
    <property type="protein sequence ID" value="MCY0789657.1"/>
    <property type="molecule type" value="Genomic_DNA"/>
</dbReference>
<organism evidence="2 3">
    <name type="scientific">Morganella morganii</name>
    <name type="common">Proteus morganii</name>
    <dbReference type="NCBI Taxonomy" id="582"/>
    <lineage>
        <taxon>Bacteria</taxon>
        <taxon>Pseudomonadati</taxon>
        <taxon>Pseudomonadota</taxon>
        <taxon>Gammaproteobacteria</taxon>
        <taxon>Enterobacterales</taxon>
        <taxon>Morganellaceae</taxon>
        <taxon>Morganella</taxon>
    </lineage>
</organism>
<dbReference type="RefSeq" id="WP_141651473.1">
    <property type="nucleotide sequence ID" value="NZ_BRRE01000003.1"/>
</dbReference>
<dbReference type="Pfam" id="PF01755">
    <property type="entry name" value="Glyco_transf_25"/>
    <property type="match status" value="1"/>
</dbReference>
<protein>
    <submittedName>
        <fullName evidence="2">Glycosyltransferase</fullName>
    </submittedName>
</protein>
<comment type="caution">
    <text evidence="2">The sequence shown here is derived from an EMBL/GenBank/DDBJ whole genome shotgun (WGS) entry which is preliminary data.</text>
</comment>